<dbReference type="PANTHER" id="PTHR15404:SF2">
    <property type="entry name" value="PROTEIN AF1Q"/>
    <property type="match status" value="1"/>
</dbReference>
<evidence type="ECO:0000256" key="4">
    <source>
        <dbReference type="ARBA" id="ARBA00021807"/>
    </source>
</evidence>
<dbReference type="GO" id="GO:0005829">
    <property type="term" value="C:cytosol"/>
    <property type="evidence" value="ECO:0007669"/>
    <property type="project" value="TreeGrafter"/>
</dbReference>
<evidence type="ECO:0000256" key="6">
    <source>
        <dbReference type="ARBA" id="ARBA00022843"/>
    </source>
</evidence>
<dbReference type="InterPro" id="IPR026778">
    <property type="entry name" value="MLLT11_fam"/>
</dbReference>
<sequence length="84" mass="9814">MLQMQSTEFDSFLYWRQPIAALDLGELYELGLTDDQPTNENTEELQLRKKSKETAELLEFSAFHFWRAPLVSVDALIHDLELLL</sequence>
<evidence type="ECO:0000259" key="9">
    <source>
        <dbReference type="Pfam" id="PF15017"/>
    </source>
</evidence>
<protein>
    <recommendedName>
        <fullName evidence="4">Protein AF1q</fullName>
    </recommendedName>
</protein>
<dbReference type="GO" id="GO:0097190">
    <property type="term" value="P:apoptotic signaling pathway"/>
    <property type="evidence" value="ECO:0007669"/>
    <property type="project" value="InterPro"/>
</dbReference>
<comment type="similarity">
    <text evidence="3">Belongs to the MLLT11 family.</text>
</comment>
<evidence type="ECO:0000256" key="3">
    <source>
        <dbReference type="ARBA" id="ARBA00008177"/>
    </source>
</evidence>
<dbReference type="GO" id="GO:0005654">
    <property type="term" value="C:nucleoplasm"/>
    <property type="evidence" value="ECO:0007669"/>
    <property type="project" value="TreeGrafter"/>
</dbReference>
<dbReference type="InterPro" id="IPR033461">
    <property type="entry name" value="WRNPLPNID"/>
</dbReference>
<evidence type="ECO:0000256" key="8">
    <source>
        <dbReference type="ARBA" id="ARBA00023242"/>
    </source>
</evidence>
<keyword evidence="11" id="KW-1185">Reference proteome</keyword>
<evidence type="ECO:0000256" key="5">
    <source>
        <dbReference type="ARBA" id="ARBA00022490"/>
    </source>
</evidence>
<reference evidence="10" key="2">
    <citation type="submission" date="2025-09" db="UniProtKB">
        <authorList>
            <consortium name="Ensembl"/>
        </authorList>
    </citation>
    <scope>IDENTIFICATION</scope>
</reference>
<evidence type="ECO:0000313" key="10">
    <source>
        <dbReference type="Ensembl" id="ENSPMGP00000010739.1"/>
    </source>
</evidence>
<proteinExistence type="inferred from homology"/>
<dbReference type="AlphaFoldDB" id="A0A3B4A257"/>
<dbReference type="GO" id="GO:0045893">
    <property type="term" value="P:positive regulation of DNA-templated transcription"/>
    <property type="evidence" value="ECO:0007669"/>
    <property type="project" value="TreeGrafter"/>
</dbReference>
<dbReference type="Pfam" id="PF15017">
    <property type="entry name" value="WRNPLPNID"/>
    <property type="match status" value="1"/>
</dbReference>
<keyword evidence="7" id="KW-0206">Cytoskeleton</keyword>
<dbReference type="GO" id="GO:0090200">
    <property type="term" value="P:positive regulation of release of cytochrome c from mitochondria"/>
    <property type="evidence" value="ECO:0007669"/>
    <property type="project" value="TreeGrafter"/>
</dbReference>
<name>A0A3B4A257_9GOBI</name>
<organism evidence="10 11">
    <name type="scientific">Periophthalmus magnuspinnatus</name>
    <dbReference type="NCBI Taxonomy" id="409849"/>
    <lineage>
        <taxon>Eukaryota</taxon>
        <taxon>Metazoa</taxon>
        <taxon>Chordata</taxon>
        <taxon>Craniata</taxon>
        <taxon>Vertebrata</taxon>
        <taxon>Euteleostomi</taxon>
        <taxon>Actinopterygii</taxon>
        <taxon>Neopterygii</taxon>
        <taxon>Teleostei</taxon>
        <taxon>Neoteleostei</taxon>
        <taxon>Acanthomorphata</taxon>
        <taxon>Gobiaria</taxon>
        <taxon>Gobiiformes</taxon>
        <taxon>Gobioidei</taxon>
        <taxon>Gobiidae</taxon>
        <taxon>Oxudercinae</taxon>
        <taxon>Periophthalmus</taxon>
    </lineage>
</organism>
<evidence type="ECO:0000256" key="2">
    <source>
        <dbReference type="ARBA" id="ARBA00004300"/>
    </source>
</evidence>
<keyword evidence="6" id="KW-0832">Ubl conjugation</keyword>
<evidence type="ECO:0000313" key="11">
    <source>
        <dbReference type="Proteomes" id="UP000261520"/>
    </source>
</evidence>
<evidence type="ECO:0000256" key="7">
    <source>
        <dbReference type="ARBA" id="ARBA00023212"/>
    </source>
</evidence>
<keyword evidence="5" id="KW-0963">Cytoplasm</keyword>
<comment type="subcellular location">
    <subcellularLocation>
        <location evidence="2">Cytoplasm</location>
        <location evidence="2">Cytoskeleton</location>
        <location evidence="2">Microtubule organizing center</location>
        <location evidence="2">Centrosome</location>
    </subcellularLocation>
    <subcellularLocation>
        <location evidence="1">Nucleus</location>
    </subcellularLocation>
</comment>
<dbReference type="Ensembl" id="ENSPMGT00000011448.1">
    <property type="protein sequence ID" value="ENSPMGP00000010739.1"/>
    <property type="gene ID" value="ENSPMGG00000008897.1"/>
</dbReference>
<dbReference type="Proteomes" id="UP000261520">
    <property type="component" value="Unplaced"/>
</dbReference>
<dbReference type="GO" id="GO:0005813">
    <property type="term" value="C:centrosome"/>
    <property type="evidence" value="ECO:0007669"/>
    <property type="project" value="UniProtKB-SubCell"/>
</dbReference>
<dbReference type="GO" id="GO:0051901">
    <property type="term" value="P:positive regulation of mitochondrial depolarization"/>
    <property type="evidence" value="ECO:0007669"/>
    <property type="project" value="TreeGrafter"/>
</dbReference>
<reference evidence="10" key="1">
    <citation type="submission" date="2025-08" db="UniProtKB">
        <authorList>
            <consortium name="Ensembl"/>
        </authorList>
    </citation>
    <scope>IDENTIFICATION</scope>
</reference>
<dbReference type="PANTHER" id="PTHR15404">
    <property type="entry name" value="PROTEIN AF1Q"/>
    <property type="match status" value="1"/>
</dbReference>
<evidence type="ECO:0000256" key="1">
    <source>
        <dbReference type="ARBA" id="ARBA00004123"/>
    </source>
</evidence>
<feature type="domain" description="Putative WW-binding" evidence="9">
    <location>
        <begin position="8"/>
        <end position="52"/>
    </location>
</feature>
<accession>A0A3B4A257</accession>
<keyword evidence="8" id="KW-0539">Nucleus</keyword>